<keyword evidence="3" id="KW-0238">DNA-binding</keyword>
<organism evidence="7 10">
    <name type="scientific">Lactobacillus selangorensis</name>
    <dbReference type="NCBI Taxonomy" id="81857"/>
    <lineage>
        <taxon>Bacteria</taxon>
        <taxon>Bacillati</taxon>
        <taxon>Bacillota</taxon>
        <taxon>Bacilli</taxon>
        <taxon>Lactobacillales</taxon>
        <taxon>Lactobacillaceae</taxon>
        <taxon>Lactobacillus</taxon>
    </lineage>
</organism>
<evidence type="ECO:0000256" key="4">
    <source>
        <dbReference type="ARBA" id="ARBA00023163"/>
    </source>
</evidence>
<dbReference type="GO" id="GO:0003677">
    <property type="term" value="F:DNA binding"/>
    <property type="evidence" value="ECO:0007669"/>
    <property type="project" value="UniProtKB-KW"/>
</dbReference>
<keyword evidence="9" id="KW-1185">Reference proteome</keyword>
<evidence type="ECO:0000313" key="8">
    <source>
        <dbReference type="EMBL" id="KRN30567.1"/>
    </source>
</evidence>
<dbReference type="GO" id="GO:0030246">
    <property type="term" value="F:carbohydrate binding"/>
    <property type="evidence" value="ECO:0007669"/>
    <property type="project" value="InterPro"/>
</dbReference>
<feature type="domain" description="RNA polymerase sigma-70 region 4" evidence="6">
    <location>
        <begin position="15"/>
        <end position="47"/>
    </location>
</feature>
<evidence type="ECO:0000259" key="5">
    <source>
        <dbReference type="Pfam" id="PF04198"/>
    </source>
</evidence>
<dbReference type="EMBL" id="JQAT01000005">
    <property type="protein sequence ID" value="KRN27962.1"/>
    <property type="molecule type" value="Genomic_DNA"/>
</dbReference>
<dbReference type="Pfam" id="PF04198">
    <property type="entry name" value="Sugar-bind"/>
    <property type="match status" value="1"/>
</dbReference>
<dbReference type="InterPro" id="IPR007630">
    <property type="entry name" value="RNA_pol_sigma70_r4"/>
</dbReference>
<protein>
    <submittedName>
        <fullName evidence="7">Transcription regulator</fullName>
    </submittedName>
</protein>
<evidence type="ECO:0000256" key="3">
    <source>
        <dbReference type="ARBA" id="ARBA00023125"/>
    </source>
</evidence>
<name>A0A0R2FS61_9LACO</name>
<evidence type="ECO:0000313" key="10">
    <source>
        <dbReference type="Proteomes" id="UP000051751"/>
    </source>
</evidence>
<dbReference type="GO" id="GO:0003700">
    <property type="term" value="F:DNA-binding transcription factor activity"/>
    <property type="evidence" value="ECO:0007669"/>
    <property type="project" value="InterPro"/>
</dbReference>
<keyword evidence="4" id="KW-0804">Transcription</keyword>
<dbReference type="PANTHER" id="PTHR34294:SF1">
    <property type="entry name" value="TRANSCRIPTIONAL REGULATOR LSRR"/>
    <property type="match status" value="1"/>
</dbReference>
<evidence type="ECO:0000313" key="7">
    <source>
        <dbReference type="EMBL" id="KRN27962.1"/>
    </source>
</evidence>
<dbReference type="InterPro" id="IPR051054">
    <property type="entry name" value="SorC_transcr_regulators"/>
</dbReference>
<dbReference type="PATRIC" id="fig|81857.3.peg.1819"/>
<dbReference type="Pfam" id="PF04545">
    <property type="entry name" value="Sigma70_r4"/>
    <property type="match status" value="1"/>
</dbReference>
<dbReference type="SUPFAM" id="SSF88659">
    <property type="entry name" value="Sigma3 and sigma4 domains of RNA polymerase sigma factors"/>
    <property type="match status" value="1"/>
</dbReference>
<evidence type="ECO:0000256" key="2">
    <source>
        <dbReference type="ARBA" id="ARBA00023015"/>
    </source>
</evidence>
<sequence length="314" mass="35493">MMKQERNHLLAKVAYLYYEQDYTQAQIAKELGIYRTTISRMLKQARDQHIVEIHIQGMDTGLFNLEFQIKNKYHLQSVVVIASQAHDSHQQKNQRLSQAAALHLKQIIKPHDIVGFSWGSVLAGIVWQLHNPTKTDATFVPLVGGPSPSNSQYHVNGIVYDMARQFGGKSLFVDAAAVQESKYVRDGIMNSHYFQEIRYDWDHLNIAMVGIGGPLSTQTSHWRDLLSVEDEEMLRQREAIGDCCCTFFDRYGKILSGDLLDRTIAIPLDQLQKADIRVGVARSVTKVPAIKALLKMGTLNSLITDEETAQRILA</sequence>
<evidence type="ECO:0000256" key="1">
    <source>
        <dbReference type="ARBA" id="ARBA00010466"/>
    </source>
</evidence>
<evidence type="ECO:0000259" key="6">
    <source>
        <dbReference type="Pfam" id="PF04545"/>
    </source>
</evidence>
<dbReference type="AlphaFoldDB" id="A0A0R2FS61"/>
<proteinExistence type="inferred from homology"/>
<dbReference type="STRING" id="81857.IV38_GL001802"/>
<dbReference type="EMBL" id="JQAZ01000006">
    <property type="protein sequence ID" value="KRN30567.1"/>
    <property type="molecule type" value="Genomic_DNA"/>
</dbReference>
<dbReference type="InterPro" id="IPR013324">
    <property type="entry name" value="RNA_pol_sigma_r3/r4-like"/>
</dbReference>
<evidence type="ECO:0000313" key="9">
    <source>
        <dbReference type="Proteomes" id="UP000051645"/>
    </source>
</evidence>
<accession>A0A0R2FS61</accession>
<dbReference type="Gene3D" id="3.40.50.1360">
    <property type="match status" value="1"/>
</dbReference>
<reference evidence="9 10" key="1">
    <citation type="journal article" date="2015" name="Genome Announc.">
        <title>Expanding the biotechnology potential of lactobacilli through comparative genomics of 213 strains and associated genera.</title>
        <authorList>
            <person name="Sun Z."/>
            <person name="Harris H.M."/>
            <person name="McCann A."/>
            <person name="Guo C."/>
            <person name="Argimon S."/>
            <person name="Zhang W."/>
            <person name="Yang X."/>
            <person name="Jeffery I.B."/>
            <person name="Cooney J.C."/>
            <person name="Kagawa T.F."/>
            <person name="Liu W."/>
            <person name="Song Y."/>
            <person name="Salvetti E."/>
            <person name="Wrobel A."/>
            <person name="Rasinkangas P."/>
            <person name="Parkhill J."/>
            <person name="Rea M.C."/>
            <person name="O'Sullivan O."/>
            <person name="Ritari J."/>
            <person name="Douillard F.P."/>
            <person name="Paul Ross R."/>
            <person name="Yang R."/>
            <person name="Briner A.E."/>
            <person name="Felis G.E."/>
            <person name="de Vos W.M."/>
            <person name="Barrangou R."/>
            <person name="Klaenhammer T.R."/>
            <person name="Caufield P.W."/>
            <person name="Cui Y."/>
            <person name="Zhang H."/>
            <person name="O'Toole P.W."/>
        </authorList>
    </citation>
    <scope>NUCLEOTIDE SEQUENCE [LARGE SCALE GENOMIC DNA]</scope>
    <source>
        <strain evidence="7 10">ATCC BAA-66</strain>
        <strain evidence="8 9">DSM 13344</strain>
    </source>
</reference>
<keyword evidence="2" id="KW-0805">Transcription regulation</keyword>
<dbReference type="SUPFAM" id="SSF100950">
    <property type="entry name" value="NagB/RpiA/CoA transferase-like"/>
    <property type="match status" value="1"/>
</dbReference>
<dbReference type="PANTHER" id="PTHR34294">
    <property type="entry name" value="TRANSCRIPTIONAL REGULATOR-RELATED"/>
    <property type="match status" value="1"/>
</dbReference>
<comment type="caution">
    <text evidence="7">The sequence shown here is derived from an EMBL/GenBank/DDBJ whole genome shotgun (WGS) entry which is preliminary data.</text>
</comment>
<dbReference type="Proteomes" id="UP000051751">
    <property type="component" value="Unassembled WGS sequence"/>
</dbReference>
<dbReference type="Gene3D" id="1.10.10.60">
    <property type="entry name" value="Homeodomain-like"/>
    <property type="match status" value="1"/>
</dbReference>
<dbReference type="Proteomes" id="UP000051645">
    <property type="component" value="Unassembled WGS sequence"/>
</dbReference>
<gene>
    <name evidence="7" type="ORF">IV38_GL001802</name>
    <name evidence="8" type="ORF">IV40_GL001754</name>
</gene>
<dbReference type="InterPro" id="IPR037171">
    <property type="entry name" value="NagB/RpiA_transferase-like"/>
</dbReference>
<dbReference type="GO" id="GO:0006352">
    <property type="term" value="P:DNA-templated transcription initiation"/>
    <property type="evidence" value="ECO:0007669"/>
    <property type="project" value="InterPro"/>
</dbReference>
<dbReference type="InterPro" id="IPR007324">
    <property type="entry name" value="Sugar-bd_dom_put"/>
</dbReference>
<comment type="similarity">
    <text evidence="1">Belongs to the SorC transcriptional regulatory family.</text>
</comment>
<feature type="domain" description="Sugar-binding" evidence="5">
    <location>
        <begin position="61"/>
        <end position="314"/>
    </location>
</feature>